<dbReference type="PANTHER" id="PTHR11455">
    <property type="entry name" value="CRYPTOCHROME"/>
    <property type="match status" value="1"/>
</dbReference>
<dbReference type="Proteomes" id="UP000642094">
    <property type="component" value="Unassembled WGS sequence"/>
</dbReference>
<dbReference type="InterPro" id="IPR036155">
    <property type="entry name" value="Crypto/Photolyase_N_sf"/>
</dbReference>
<dbReference type="InterPro" id="IPR002081">
    <property type="entry name" value="Cryptochrome/DNA_photolyase_1"/>
</dbReference>
<comment type="similarity">
    <text evidence="5">Belongs to the DNA photolyase family.</text>
</comment>
<dbReference type="InterPro" id="IPR036134">
    <property type="entry name" value="Crypto/Photolyase_FAD-like_sf"/>
</dbReference>
<protein>
    <submittedName>
        <fullName evidence="7">Deoxyribodipyrimidine photo-lyase</fullName>
    </submittedName>
</protein>
<dbReference type="PROSITE" id="PS51645">
    <property type="entry name" value="PHR_CRY_ALPHA_BETA"/>
    <property type="match status" value="1"/>
</dbReference>
<sequence>MPELVHNLVGTAQNPIAIVWHRRDLRIDDHPALSAAIAQVGDRGKVVGLFIFDPDILDDGVTEGSKVDFMLGCLRELQANYRRLGSDLLFMLGQPVPSICALAQAMQATHVFFNQDVEPFAIKRDRSATDSLQSLGIKVQSFVDIGLIAPDAIATQAGEPYKVYTPFWRNWQSKPKPQPFDAPQKITGLDTYANLPTIALPSLRDLKFINDIQLPKTGEAAALDLLNQFCDRNGILRYQPERDFPAHAGTSTLSPHLRFGTVGIRRVWTAAIAAQQRVRSEEEAISVTTWQQELAWREFYQHVLFYFPELETGAYRPQMRQFPWDDDAEKFEAWCEGRTGYPIVDAAMRQLNQTGWMHNRCRMIVASFLTKDLIINWQSGERYFMQKLLDGDLAANNGGWQWSASSGMDPKPLRIFNPASQARKYDPEGEYILRWLPELQGLTTAELLSSNIPPHQCQRRGYPLPIVDHNIQQQRFKKLYQDCKLSS</sequence>
<dbReference type="InterPro" id="IPR005101">
    <property type="entry name" value="Cryptochr/Photolyase_FAD-bd"/>
</dbReference>
<evidence type="ECO:0000256" key="5">
    <source>
        <dbReference type="RuleBase" id="RU004182"/>
    </source>
</evidence>
<dbReference type="InterPro" id="IPR018394">
    <property type="entry name" value="DNA_photolyase_1_CS_C"/>
</dbReference>
<keyword evidence="3 5" id="KW-0274">FAD</keyword>
<dbReference type="Gene3D" id="1.25.40.80">
    <property type="match status" value="1"/>
</dbReference>
<dbReference type="Gene3D" id="1.10.579.10">
    <property type="entry name" value="DNA Cyclobutane Dipyrimidine Photolyase, subunit A, domain 3"/>
    <property type="match status" value="1"/>
</dbReference>
<proteinExistence type="inferred from homology"/>
<reference evidence="7 8" key="1">
    <citation type="journal article" date="2020" name="ISME J.">
        <title>Comparative genomics reveals insights into cyanobacterial evolution and habitat adaptation.</title>
        <authorList>
            <person name="Chen M.Y."/>
            <person name="Teng W.K."/>
            <person name="Zhao L."/>
            <person name="Hu C.X."/>
            <person name="Zhou Y.K."/>
            <person name="Han B.P."/>
            <person name="Song L.R."/>
            <person name="Shu W.S."/>
        </authorList>
    </citation>
    <scope>NUCLEOTIDE SEQUENCE [LARGE SCALE GENOMIC DNA]</scope>
    <source>
        <strain evidence="7 8">FACHB-723</strain>
    </source>
</reference>
<evidence type="ECO:0000259" key="6">
    <source>
        <dbReference type="PROSITE" id="PS51645"/>
    </source>
</evidence>
<keyword evidence="4 5" id="KW-0157">Chromophore</keyword>
<dbReference type="RefSeq" id="WP_190403920.1">
    <property type="nucleotide sequence ID" value="NZ_JACJQB010000028.1"/>
</dbReference>
<organism evidence="7 8">
    <name type="scientific">Pseudanabaena mucicola FACHB-723</name>
    <dbReference type="NCBI Taxonomy" id="2692860"/>
    <lineage>
        <taxon>Bacteria</taxon>
        <taxon>Bacillati</taxon>
        <taxon>Cyanobacteriota</taxon>
        <taxon>Cyanophyceae</taxon>
        <taxon>Pseudanabaenales</taxon>
        <taxon>Pseudanabaenaceae</taxon>
        <taxon>Pseudanabaena</taxon>
    </lineage>
</organism>
<name>A0ABR7ZYP9_9CYAN</name>
<evidence type="ECO:0000256" key="1">
    <source>
        <dbReference type="ARBA" id="ARBA00001974"/>
    </source>
</evidence>
<evidence type="ECO:0000313" key="7">
    <source>
        <dbReference type="EMBL" id="MBD2189083.1"/>
    </source>
</evidence>
<dbReference type="PROSITE" id="PS00691">
    <property type="entry name" value="DNA_PHOTOLYASES_1_2"/>
    <property type="match status" value="1"/>
</dbReference>
<dbReference type="Gene3D" id="3.40.50.620">
    <property type="entry name" value="HUPs"/>
    <property type="match status" value="1"/>
</dbReference>
<dbReference type="PANTHER" id="PTHR11455:SF9">
    <property type="entry name" value="CRYPTOCHROME CIRCADIAN CLOCK 5 ISOFORM X1"/>
    <property type="match status" value="1"/>
</dbReference>
<evidence type="ECO:0000313" key="8">
    <source>
        <dbReference type="Proteomes" id="UP000642094"/>
    </source>
</evidence>
<keyword evidence="8" id="KW-1185">Reference proteome</keyword>
<gene>
    <name evidence="7" type="ORF">H6F41_13135</name>
</gene>
<dbReference type="InterPro" id="IPR014729">
    <property type="entry name" value="Rossmann-like_a/b/a_fold"/>
</dbReference>
<evidence type="ECO:0000256" key="4">
    <source>
        <dbReference type="ARBA" id="ARBA00022991"/>
    </source>
</evidence>
<dbReference type="PROSITE" id="PS00394">
    <property type="entry name" value="DNA_PHOTOLYASES_1_1"/>
    <property type="match status" value="1"/>
</dbReference>
<comment type="cofactor">
    <cofactor evidence="1">
        <name>FAD</name>
        <dbReference type="ChEBI" id="CHEBI:57692"/>
    </cofactor>
</comment>
<feature type="domain" description="Photolyase/cryptochrome alpha/beta" evidence="6">
    <location>
        <begin position="15"/>
        <end position="147"/>
    </location>
</feature>
<dbReference type="InterPro" id="IPR006050">
    <property type="entry name" value="DNA_photolyase_N"/>
</dbReference>
<accession>A0ABR7ZYP9</accession>
<dbReference type="PRINTS" id="PR00147">
    <property type="entry name" value="DNAPHOTLYASE"/>
</dbReference>
<evidence type="ECO:0000256" key="2">
    <source>
        <dbReference type="ARBA" id="ARBA00022630"/>
    </source>
</evidence>
<evidence type="ECO:0000256" key="3">
    <source>
        <dbReference type="ARBA" id="ARBA00022827"/>
    </source>
</evidence>
<dbReference type="SUPFAM" id="SSF48173">
    <property type="entry name" value="Cryptochrome/photolyase FAD-binding domain"/>
    <property type="match status" value="1"/>
</dbReference>
<dbReference type="Pfam" id="PF00875">
    <property type="entry name" value="DNA_photolyase"/>
    <property type="match status" value="1"/>
</dbReference>
<comment type="caution">
    <text evidence="7">The sequence shown here is derived from an EMBL/GenBank/DDBJ whole genome shotgun (WGS) entry which is preliminary data.</text>
</comment>
<dbReference type="EMBL" id="JACJQB010000028">
    <property type="protein sequence ID" value="MBD2189083.1"/>
    <property type="molecule type" value="Genomic_DNA"/>
</dbReference>
<dbReference type="SUPFAM" id="SSF52425">
    <property type="entry name" value="Cryptochrome/photolyase, N-terminal domain"/>
    <property type="match status" value="1"/>
</dbReference>
<dbReference type="Pfam" id="PF03441">
    <property type="entry name" value="FAD_binding_7"/>
    <property type="match status" value="1"/>
</dbReference>
<keyword evidence="2 5" id="KW-0285">Flavoprotein</keyword>